<evidence type="ECO:0000313" key="5">
    <source>
        <dbReference type="EMBL" id="MFC3303630.1"/>
    </source>
</evidence>
<sequence length="543" mass="58373">MTASLRVAFALLVGMWALLGVSAAQIGTDEASAERRVQEALADVSGERALPVFGSQLFNGRSASTRMATEPNYELQKGDRIAVRAFGAYNTDVVEEIDQNGILFIPEVGPVELEGRRAGELQAVIEAAVSKTFTDNVRVYATLVVPGAVGVYVTGDVNKPGRYLGGSSDDVLYYLQSAGGINTTRGSFRDIRVMRGDMLIARIDLYDFLFQGTMPDVDFRSGDVVFVTGRGPLIEASGDVLAPFAYELPAIGFEGARLINIARPEPDVTHVVLSGVRSGRPFTEYLTIADFSRVELKDGDRAEFRADAFGQSIAVAVQSTSMDAQALYVLPRDAKLSELLAITPVEPGRADLQSIHVNRVSVARSQKEALNEALDRLQRAVAFTPGFSAESAQVQRAEAESIARFIEQARNAEPVGTITVVEDGQLADLTLEDGDVVVIPDKTDVVLVAGEVVAPGAFVKDDRDSIRDYINRAGGFQQQANKSDFVVRKRSGAALKVNGSYIPEAGDQILVLPRTGNRGLLLASEVTQVIFQLALSTATVARL</sequence>
<proteinExistence type="predicted"/>
<dbReference type="Proteomes" id="UP001595607">
    <property type="component" value="Unassembled WGS sequence"/>
</dbReference>
<reference evidence="6" key="1">
    <citation type="journal article" date="2019" name="Int. J. Syst. Evol. Microbiol.">
        <title>The Global Catalogue of Microorganisms (GCM) 10K type strain sequencing project: providing services to taxonomists for standard genome sequencing and annotation.</title>
        <authorList>
            <consortium name="The Broad Institute Genomics Platform"/>
            <consortium name="The Broad Institute Genome Sequencing Center for Infectious Disease"/>
            <person name="Wu L."/>
            <person name="Ma J."/>
        </authorList>
    </citation>
    <scope>NUCLEOTIDE SEQUENCE [LARGE SCALE GENOMIC DNA]</scope>
    <source>
        <strain evidence="6">KCTC 22245</strain>
    </source>
</reference>
<accession>A0ABV7MFV9</accession>
<organism evidence="5 6">
    <name type="scientific">Parvularcula lutaonensis</name>
    <dbReference type="NCBI Taxonomy" id="491923"/>
    <lineage>
        <taxon>Bacteria</taxon>
        <taxon>Pseudomonadati</taxon>
        <taxon>Pseudomonadota</taxon>
        <taxon>Alphaproteobacteria</taxon>
        <taxon>Parvularculales</taxon>
        <taxon>Parvularculaceae</taxon>
        <taxon>Parvularcula</taxon>
    </lineage>
</organism>
<dbReference type="PANTHER" id="PTHR33619">
    <property type="entry name" value="POLYSACCHARIDE EXPORT PROTEIN GFCE-RELATED"/>
    <property type="match status" value="1"/>
</dbReference>
<evidence type="ECO:0000259" key="4">
    <source>
        <dbReference type="Pfam" id="PF10531"/>
    </source>
</evidence>
<feature type="chain" id="PRO_5045809260" evidence="2">
    <location>
        <begin position="24"/>
        <end position="543"/>
    </location>
</feature>
<dbReference type="InterPro" id="IPR019554">
    <property type="entry name" value="Soluble_ligand-bd"/>
</dbReference>
<evidence type="ECO:0000313" key="6">
    <source>
        <dbReference type="Proteomes" id="UP001595607"/>
    </source>
</evidence>
<evidence type="ECO:0000256" key="1">
    <source>
        <dbReference type="ARBA" id="ARBA00022729"/>
    </source>
</evidence>
<comment type="caution">
    <text evidence="5">The sequence shown here is derived from an EMBL/GenBank/DDBJ whole genome shotgun (WGS) entry which is preliminary data.</text>
</comment>
<feature type="domain" description="Soluble ligand binding" evidence="4">
    <location>
        <begin position="445"/>
        <end position="492"/>
    </location>
</feature>
<feature type="signal peptide" evidence="2">
    <location>
        <begin position="1"/>
        <end position="23"/>
    </location>
</feature>
<dbReference type="Pfam" id="PF10531">
    <property type="entry name" value="SLBB"/>
    <property type="match status" value="1"/>
</dbReference>
<name>A0ABV7MFV9_9PROT</name>
<evidence type="ECO:0000259" key="3">
    <source>
        <dbReference type="Pfam" id="PF02563"/>
    </source>
</evidence>
<feature type="domain" description="Polysaccharide export protein N-terminal" evidence="3">
    <location>
        <begin position="69"/>
        <end position="142"/>
    </location>
</feature>
<dbReference type="EMBL" id="JBHRVA010000003">
    <property type="protein sequence ID" value="MFC3303630.1"/>
    <property type="molecule type" value="Genomic_DNA"/>
</dbReference>
<gene>
    <name evidence="5" type="ORF">ACFONP_12915</name>
</gene>
<dbReference type="Pfam" id="PF02563">
    <property type="entry name" value="Poly_export"/>
    <property type="match status" value="1"/>
</dbReference>
<dbReference type="InterPro" id="IPR049712">
    <property type="entry name" value="Poly_export"/>
</dbReference>
<protein>
    <submittedName>
        <fullName evidence="5">Polysaccharide biosynthesis/export family protein</fullName>
    </submittedName>
</protein>
<evidence type="ECO:0000256" key="2">
    <source>
        <dbReference type="SAM" id="SignalP"/>
    </source>
</evidence>
<dbReference type="InterPro" id="IPR003715">
    <property type="entry name" value="Poly_export_N"/>
</dbReference>
<dbReference type="RefSeq" id="WP_189576357.1">
    <property type="nucleotide sequence ID" value="NZ_BMXU01000002.1"/>
</dbReference>
<keyword evidence="6" id="KW-1185">Reference proteome</keyword>
<dbReference type="PANTHER" id="PTHR33619:SF3">
    <property type="entry name" value="POLYSACCHARIDE EXPORT PROTEIN GFCE-RELATED"/>
    <property type="match status" value="1"/>
</dbReference>
<dbReference type="Gene3D" id="3.10.560.10">
    <property type="entry name" value="Outer membrane lipoprotein wza domain like"/>
    <property type="match status" value="2"/>
</dbReference>
<keyword evidence="1 2" id="KW-0732">Signal</keyword>